<proteinExistence type="inferred from homology"/>
<keyword evidence="4" id="KW-0489">Methyltransferase</keyword>
<dbReference type="GO" id="GO:0008168">
    <property type="term" value="F:methyltransferase activity"/>
    <property type="evidence" value="ECO:0007669"/>
    <property type="project" value="UniProtKB-KW"/>
</dbReference>
<gene>
    <name evidence="4" type="primary">tsaA</name>
    <name evidence="4" type="ORF">DY251_08195</name>
</gene>
<dbReference type="GO" id="GO:0032259">
    <property type="term" value="P:methylation"/>
    <property type="evidence" value="ECO:0007669"/>
    <property type="project" value="UniProtKB-KW"/>
</dbReference>
<dbReference type="RefSeq" id="WP_116623378.1">
    <property type="nucleotide sequence ID" value="NZ_QURN01000005.1"/>
</dbReference>
<dbReference type="SUPFAM" id="SSF118196">
    <property type="entry name" value="YaeB-like"/>
    <property type="match status" value="1"/>
</dbReference>
<dbReference type="AlphaFoldDB" id="A0A371XG71"/>
<keyword evidence="5" id="KW-1185">Reference proteome</keyword>
<keyword evidence="4" id="KW-0808">Transferase</keyword>
<dbReference type="Gene3D" id="2.40.30.70">
    <property type="entry name" value="YaeB-like"/>
    <property type="match status" value="1"/>
</dbReference>
<evidence type="ECO:0000256" key="1">
    <source>
        <dbReference type="ARBA" id="ARBA00022691"/>
    </source>
</evidence>
<evidence type="ECO:0000313" key="4">
    <source>
        <dbReference type="EMBL" id="RFC68235.1"/>
    </source>
</evidence>
<dbReference type="PROSITE" id="PS01318">
    <property type="entry name" value="TSAA_1"/>
    <property type="match status" value="1"/>
</dbReference>
<dbReference type="Proteomes" id="UP000262379">
    <property type="component" value="Unassembled WGS sequence"/>
</dbReference>
<dbReference type="InterPro" id="IPR036413">
    <property type="entry name" value="YaeB-like_sf"/>
</dbReference>
<dbReference type="EMBL" id="QURN01000005">
    <property type="protein sequence ID" value="RFC68235.1"/>
    <property type="molecule type" value="Genomic_DNA"/>
</dbReference>
<dbReference type="PANTHER" id="PTHR12818:SF0">
    <property type="entry name" value="TRNA (ADENINE(37)-N6)-METHYLTRANSFERASE"/>
    <property type="match status" value="1"/>
</dbReference>
<organism evidence="4 5">
    <name type="scientific">Mesorhizobium denitrificans</name>
    <dbReference type="NCBI Taxonomy" id="2294114"/>
    <lineage>
        <taxon>Bacteria</taxon>
        <taxon>Pseudomonadati</taxon>
        <taxon>Pseudomonadota</taxon>
        <taxon>Alphaproteobacteria</taxon>
        <taxon>Hyphomicrobiales</taxon>
        <taxon>Phyllobacteriaceae</taxon>
        <taxon>Mesorhizobium</taxon>
    </lineage>
</organism>
<dbReference type="InterPro" id="IPR036414">
    <property type="entry name" value="YaeB_N_sf"/>
</dbReference>
<dbReference type="NCBIfam" id="TIGR00104">
    <property type="entry name" value="tRNA_TsaA"/>
    <property type="match status" value="1"/>
</dbReference>
<protein>
    <submittedName>
        <fullName evidence="4">tRNA (N6-threonylcarbamoyladenosine(37)-N6)-methyltransferase TrmO</fullName>
    </submittedName>
</protein>
<dbReference type="InterPro" id="IPR023370">
    <property type="entry name" value="TrmO-like_N"/>
</dbReference>
<dbReference type="PANTHER" id="PTHR12818">
    <property type="entry name" value="TRNA (ADENINE(37)-N6)-METHYLTRANSFERASE"/>
    <property type="match status" value="1"/>
</dbReference>
<dbReference type="PROSITE" id="PS51668">
    <property type="entry name" value="TSAA_2"/>
    <property type="match status" value="1"/>
</dbReference>
<dbReference type="CDD" id="cd09281">
    <property type="entry name" value="UPF0066"/>
    <property type="match status" value="1"/>
</dbReference>
<reference evidence="5" key="1">
    <citation type="submission" date="2018-08" db="EMBL/GenBank/DDBJ databases">
        <authorList>
            <person name="Im W.T."/>
        </authorList>
    </citation>
    <scope>NUCLEOTIDE SEQUENCE [LARGE SCALE GENOMIC DNA]</scope>
    <source>
        <strain evidence="5">LA-28</strain>
    </source>
</reference>
<keyword evidence="1" id="KW-0949">S-adenosyl-L-methionine</keyword>
<feature type="domain" description="TsaA-like" evidence="3">
    <location>
        <begin position="24"/>
        <end position="159"/>
    </location>
</feature>
<sequence>MNELREGEVALPFDPGHAAADGQIVFIGRIRSPWTAREDCPKNTTQARETGKQAVLELDAAYRHGLLGLEGYSHIAILTWLDRAKRNLIIQKPRHATETKGVFAIRSPARPNPIGLHIVRLTGIDKEKGLLTLEAIDVLDGTPVIDIKPYYASTDAIPDATRPGKF</sequence>
<dbReference type="InterPro" id="IPR040372">
    <property type="entry name" value="YaeB-like"/>
</dbReference>
<accession>A0A371XG71</accession>
<name>A0A371XG71_9HYPH</name>
<comment type="caution">
    <text evidence="4">The sequence shown here is derived from an EMBL/GenBank/DDBJ whole genome shotgun (WGS) entry which is preliminary data.</text>
</comment>
<evidence type="ECO:0000313" key="5">
    <source>
        <dbReference type="Proteomes" id="UP000262379"/>
    </source>
</evidence>
<evidence type="ECO:0000259" key="3">
    <source>
        <dbReference type="PROSITE" id="PS51668"/>
    </source>
</evidence>
<evidence type="ECO:0000256" key="2">
    <source>
        <dbReference type="ARBA" id="ARBA00033753"/>
    </source>
</evidence>
<comment type="similarity">
    <text evidence="2">Belongs to the tRNA methyltransferase O family.</text>
</comment>
<dbReference type="InterPro" id="IPR023368">
    <property type="entry name" value="UPF0066_cons_site"/>
</dbReference>
<dbReference type="Pfam" id="PF01980">
    <property type="entry name" value="TrmO_N"/>
    <property type="match status" value="1"/>
</dbReference>